<dbReference type="PANTHER" id="PTHR45348:SF5">
    <property type="entry name" value="OXIDOREDUCTASE, PUTATIVE (AFU_ORTHOLOGUE AFUA_8G01420)-RELATED"/>
    <property type="match status" value="1"/>
</dbReference>
<feature type="compositionally biased region" description="Polar residues" evidence="3">
    <location>
        <begin position="572"/>
        <end position="584"/>
    </location>
</feature>
<gene>
    <name evidence="5" type="ORF">N7530_001154</name>
</gene>
<dbReference type="CDD" id="cd08249">
    <property type="entry name" value="enoyl_reductase_like"/>
    <property type="match status" value="1"/>
</dbReference>
<dbReference type="InterPro" id="IPR036291">
    <property type="entry name" value="NAD(P)-bd_dom_sf"/>
</dbReference>
<feature type="region of interest" description="Disordered" evidence="3">
    <location>
        <begin position="565"/>
        <end position="584"/>
    </location>
</feature>
<dbReference type="GO" id="GO:0016651">
    <property type="term" value="F:oxidoreductase activity, acting on NAD(P)H"/>
    <property type="evidence" value="ECO:0007669"/>
    <property type="project" value="InterPro"/>
</dbReference>
<keyword evidence="2" id="KW-0560">Oxidoreductase</keyword>
<sequence>MKEAIIDKTVSVIIRDVDIPTPKPGQVLIRVVVSGTNPKDWKVPKWQPDTVLNQGDDIAGYVEAVGEGVRNFRKGDKVAAFHEMLSPHGSYAEYAIAWEYTTFHLTEKTSFEEGATIPLAAMTASLGLYQELRLPLPWAPADKPTPLVVYGGATAVGAFAIKFAQLSNIHPIIAVAGKGAPFVETLISREKGDTIVDYREGDDAVRSAIKAASKGTPIHHAYDAVSEKGSYINLGAALDAPGRITVVLPVEADKVKEQISIHRTMVGTVHMPPAEGQALGDKEFGAAFFPFIGQGLAQGWFSGHPYEVRKGGLGALEGALKDLEAGKASAVKYVVKIAETEGHPSYPIPIAQLPSHVEVGLEHATPASAPREINNQPHLDLLHFQPYIPRPTANELFEFLRRELPFYRVQYTARRGDIETQINTPRWTTVFGVDETSTFIQEQDHPNSLVLVETKTKTPTPKTKYLCTPRPIPACLDLLRRHVEAANAAANADNKNPCYNFCLVNYYASGDDSIAFHSDDERFLGPEPNIASLSLGGERDFLMKHKPFVSGGIANRTTGGCVPSAARAMSRPGSTSAARGSCTDSGATLNTVSSPESRPAVTVPLQQIKMSLGSGDMVVMRGATQSNWLHSIPKRKGKAKSTRGRINITFRRAVVPGGTNNYYHYNIGSGGMYRWDEVAREMVLQDSKV</sequence>
<dbReference type="Gene3D" id="2.60.120.590">
    <property type="entry name" value="Alpha-ketoglutarate-dependent dioxygenase AlkB-like"/>
    <property type="match status" value="1"/>
</dbReference>
<dbReference type="SUPFAM" id="SSF50129">
    <property type="entry name" value="GroES-like"/>
    <property type="match status" value="1"/>
</dbReference>
<evidence type="ECO:0000313" key="6">
    <source>
        <dbReference type="Proteomes" id="UP001147760"/>
    </source>
</evidence>
<evidence type="ECO:0000256" key="1">
    <source>
        <dbReference type="ARBA" id="ARBA00008072"/>
    </source>
</evidence>
<accession>A0A9X0BW25</accession>
<dbReference type="Gene3D" id="3.40.50.720">
    <property type="entry name" value="NAD(P)-binding Rossmann-like Domain"/>
    <property type="match status" value="1"/>
</dbReference>
<dbReference type="InterPro" id="IPR047122">
    <property type="entry name" value="Trans-enoyl_RdTase-like"/>
</dbReference>
<dbReference type="SUPFAM" id="SSF51197">
    <property type="entry name" value="Clavaminate synthase-like"/>
    <property type="match status" value="1"/>
</dbReference>
<evidence type="ECO:0000256" key="3">
    <source>
        <dbReference type="SAM" id="MobiDB-lite"/>
    </source>
</evidence>
<dbReference type="Pfam" id="PF13532">
    <property type="entry name" value="2OG-FeII_Oxy_2"/>
    <property type="match status" value="1"/>
</dbReference>
<dbReference type="InterPro" id="IPR037151">
    <property type="entry name" value="AlkB-like_sf"/>
</dbReference>
<organism evidence="5 6">
    <name type="scientific">Penicillium desertorum</name>
    <dbReference type="NCBI Taxonomy" id="1303715"/>
    <lineage>
        <taxon>Eukaryota</taxon>
        <taxon>Fungi</taxon>
        <taxon>Dikarya</taxon>
        <taxon>Ascomycota</taxon>
        <taxon>Pezizomycotina</taxon>
        <taxon>Eurotiomycetes</taxon>
        <taxon>Eurotiomycetidae</taxon>
        <taxon>Eurotiales</taxon>
        <taxon>Aspergillaceae</taxon>
        <taxon>Penicillium</taxon>
    </lineage>
</organism>
<dbReference type="InterPro" id="IPR005123">
    <property type="entry name" value="Oxoglu/Fe-dep_dioxygenase_dom"/>
</dbReference>
<dbReference type="SUPFAM" id="SSF51735">
    <property type="entry name" value="NAD(P)-binding Rossmann-fold domains"/>
    <property type="match status" value="1"/>
</dbReference>
<dbReference type="InterPro" id="IPR020843">
    <property type="entry name" value="ER"/>
</dbReference>
<comment type="similarity">
    <text evidence="1">Belongs to the zinc-containing alcohol dehydrogenase family.</text>
</comment>
<dbReference type="AlphaFoldDB" id="A0A9X0BW25"/>
<dbReference type="OrthoDB" id="3233595at2759"/>
<comment type="caution">
    <text evidence="5">The sequence shown here is derived from an EMBL/GenBank/DDBJ whole genome shotgun (WGS) entry which is preliminary data.</text>
</comment>
<protein>
    <recommendedName>
        <fullName evidence="4">Fe2OG dioxygenase domain-containing protein</fullName>
    </recommendedName>
</protein>
<proteinExistence type="inferred from homology"/>
<name>A0A9X0BW25_9EURO</name>
<dbReference type="EMBL" id="JAPWDO010000001">
    <property type="protein sequence ID" value="KAJ5486854.1"/>
    <property type="molecule type" value="Genomic_DNA"/>
</dbReference>
<dbReference type="InterPro" id="IPR011032">
    <property type="entry name" value="GroES-like_sf"/>
</dbReference>
<evidence type="ECO:0000313" key="5">
    <source>
        <dbReference type="EMBL" id="KAJ5486854.1"/>
    </source>
</evidence>
<dbReference type="Gene3D" id="3.90.180.10">
    <property type="entry name" value="Medium-chain alcohol dehydrogenases, catalytic domain"/>
    <property type="match status" value="1"/>
</dbReference>
<evidence type="ECO:0000259" key="4">
    <source>
        <dbReference type="PROSITE" id="PS51471"/>
    </source>
</evidence>
<dbReference type="Proteomes" id="UP001147760">
    <property type="component" value="Unassembled WGS sequence"/>
</dbReference>
<reference evidence="5" key="2">
    <citation type="journal article" date="2023" name="IMA Fungus">
        <title>Comparative genomic study of the Penicillium genus elucidates a diverse pangenome and 15 lateral gene transfer events.</title>
        <authorList>
            <person name="Petersen C."/>
            <person name="Sorensen T."/>
            <person name="Nielsen M.R."/>
            <person name="Sondergaard T.E."/>
            <person name="Sorensen J.L."/>
            <person name="Fitzpatrick D.A."/>
            <person name="Frisvad J.C."/>
            <person name="Nielsen K.L."/>
        </authorList>
    </citation>
    <scope>NUCLEOTIDE SEQUENCE</scope>
    <source>
        <strain evidence="5">IBT 17660</strain>
    </source>
</reference>
<dbReference type="SMART" id="SM00829">
    <property type="entry name" value="PKS_ER"/>
    <property type="match status" value="1"/>
</dbReference>
<dbReference type="PANTHER" id="PTHR45348">
    <property type="entry name" value="HYPOTHETICAL OXIDOREDUCTASE (EUROFUNG)"/>
    <property type="match status" value="1"/>
</dbReference>
<dbReference type="PROSITE" id="PS51471">
    <property type="entry name" value="FE2OG_OXY"/>
    <property type="match status" value="1"/>
</dbReference>
<feature type="domain" description="Fe2OG dioxygenase" evidence="4">
    <location>
        <begin position="498"/>
        <end position="654"/>
    </location>
</feature>
<dbReference type="Pfam" id="PF08240">
    <property type="entry name" value="ADH_N"/>
    <property type="match status" value="1"/>
</dbReference>
<evidence type="ECO:0000256" key="2">
    <source>
        <dbReference type="ARBA" id="ARBA00023002"/>
    </source>
</evidence>
<keyword evidence="6" id="KW-1185">Reference proteome</keyword>
<dbReference type="InterPro" id="IPR013154">
    <property type="entry name" value="ADH-like_N"/>
</dbReference>
<dbReference type="InterPro" id="IPR027450">
    <property type="entry name" value="AlkB-like"/>
</dbReference>
<reference evidence="5" key="1">
    <citation type="submission" date="2022-12" db="EMBL/GenBank/DDBJ databases">
        <authorList>
            <person name="Petersen C."/>
        </authorList>
    </citation>
    <scope>NUCLEOTIDE SEQUENCE</scope>
    <source>
        <strain evidence="5">IBT 17660</strain>
    </source>
</reference>